<reference evidence="1" key="1">
    <citation type="journal article" date="2021" name="Genome Biol. Evol.">
        <title>A High-Quality Reference Genome for a Parasitic Bivalve with Doubly Uniparental Inheritance (Bivalvia: Unionida).</title>
        <authorList>
            <person name="Smith C.H."/>
        </authorList>
    </citation>
    <scope>NUCLEOTIDE SEQUENCE</scope>
    <source>
        <strain evidence="1">CHS0354</strain>
    </source>
</reference>
<protein>
    <submittedName>
        <fullName evidence="1">Uncharacterized protein</fullName>
    </submittedName>
</protein>
<accession>A0AAE0W6W6</accession>
<name>A0AAE0W6W6_9BIVA</name>
<dbReference type="Proteomes" id="UP001195483">
    <property type="component" value="Unassembled WGS sequence"/>
</dbReference>
<sequence>MNKTSVKYNQSNYKLANKSKTLCLIISNVHLNSHNKGTAHQSFWYQQYTTVLWSKLKQSRTGVEQFFNMYYNQNKGILAREINEKLTELLNPYTYNLIQDNVT</sequence>
<comment type="caution">
    <text evidence="1">The sequence shown here is derived from an EMBL/GenBank/DDBJ whole genome shotgun (WGS) entry which is preliminary data.</text>
</comment>
<evidence type="ECO:0000313" key="2">
    <source>
        <dbReference type="Proteomes" id="UP001195483"/>
    </source>
</evidence>
<reference evidence="1" key="3">
    <citation type="submission" date="2023-05" db="EMBL/GenBank/DDBJ databases">
        <authorList>
            <person name="Smith C.H."/>
        </authorList>
    </citation>
    <scope>NUCLEOTIDE SEQUENCE</scope>
    <source>
        <strain evidence="1">CHS0354</strain>
        <tissue evidence="1">Mantle</tissue>
    </source>
</reference>
<dbReference type="EMBL" id="JAEAOA010001549">
    <property type="protein sequence ID" value="KAK3603299.1"/>
    <property type="molecule type" value="Genomic_DNA"/>
</dbReference>
<dbReference type="AlphaFoldDB" id="A0AAE0W6W6"/>
<organism evidence="1 2">
    <name type="scientific">Potamilus streckersoni</name>
    <dbReference type="NCBI Taxonomy" id="2493646"/>
    <lineage>
        <taxon>Eukaryota</taxon>
        <taxon>Metazoa</taxon>
        <taxon>Spiralia</taxon>
        <taxon>Lophotrochozoa</taxon>
        <taxon>Mollusca</taxon>
        <taxon>Bivalvia</taxon>
        <taxon>Autobranchia</taxon>
        <taxon>Heteroconchia</taxon>
        <taxon>Palaeoheterodonta</taxon>
        <taxon>Unionida</taxon>
        <taxon>Unionoidea</taxon>
        <taxon>Unionidae</taxon>
        <taxon>Ambleminae</taxon>
        <taxon>Lampsilini</taxon>
        <taxon>Potamilus</taxon>
    </lineage>
</organism>
<proteinExistence type="predicted"/>
<evidence type="ECO:0000313" key="1">
    <source>
        <dbReference type="EMBL" id="KAK3603299.1"/>
    </source>
</evidence>
<reference evidence="1" key="2">
    <citation type="journal article" date="2021" name="Genome Biol. Evol.">
        <title>Developing a high-quality reference genome for a parasitic bivalve with doubly uniparental inheritance (Bivalvia: Unionida).</title>
        <authorList>
            <person name="Smith C.H."/>
        </authorList>
    </citation>
    <scope>NUCLEOTIDE SEQUENCE</scope>
    <source>
        <strain evidence="1">CHS0354</strain>
        <tissue evidence="1">Mantle</tissue>
    </source>
</reference>
<gene>
    <name evidence="1" type="ORF">CHS0354_025904</name>
</gene>
<keyword evidence="2" id="KW-1185">Reference proteome</keyword>